<comment type="cofactor">
    <cofactor evidence="1 10">
        <name>FAD</name>
        <dbReference type="ChEBI" id="CHEBI:57692"/>
    </cofactor>
</comment>
<comment type="catalytic activity">
    <reaction evidence="9">
        <text>indole-3-pyruvate + NADPH + O2 + H(+) = (indol-3-yl)acetate + CO2 + NADP(+) + H2O</text>
        <dbReference type="Rhea" id="RHEA:34331"/>
        <dbReference type="ChEBI" id="CHEBI:15377"/>
        <dbReference type="ChEBI" id="CHEBI:15378"/>
        <dbReference type="ChEBI" id="CHEBI:15379"/>
        <dbReference type="ChEBI" id="CHEBI:16526"/>
        <dbReference type="ChEBI" id="CHEBI:17640"/>
        <dbReference type="ChEBI" id="CHEBI:30854"/>
        <dbReference type="ChEBI" id="CHEBI:57783"/>
        <dbReference type="ChEBI" id="CHEBI:58349"/>
        <dbReference type="EC" id="1.14.13.168"/>
    </reaction>
</comment>
<dbReference type="EC" id="1.-.-.-" evidence="10"/>
<dbReference type="SUPFAM" id="SSF51905">
    <property type="entry name" value="FAD/NAD(P)-binding domain"/>
    <property type="match status" value="2"/>
</dbReference>
<keyword evidence="6" id="KW-0521">NADP</keyword>
<dbReference type="InterPro" id="IPR050982">
    <property type="entry name" value="Auxin_biosynth/cation_transpt"/>
</dbReference>
<dbReference type="InParanoid" id="A0A1Q3AUR0"/>
<dbReference type="AlphaFoldDB" id="A0A1Q3AUR0"/>
<sequence>MEVVVVIVGAGPSGLATSACLNQKSISNIILEKEDCYGSLWRKRSYDRLNLHLGKHFCQLPSLPHSSTTPTFMPKHAFIEYLDAYVSHYNINPLYYRCVQSALYDDTLRKWVVQAKNGLAGETETYISEFLVIATGENSEGYIPKLPGLDRFSGEVIHSSEYKSGRKYQGMNVMVVGCGNSGMEISYDLSNFGAFPSVVVRNPFHVLTKHMVYMGMFLSKYLPATFVDHLIMLLEKLHFGDLSKYGIRRPTRGPFFVKNVTGRSPTIDVGTISKIRKGEIKVVPNIVTIEGKTVAFENGIHGQFDVIVFATGYKSTARYWLKDYQFILDDDGMPQNKWPNHWKGSTAIYCAGFSGKGLPGIAQDAVAIANDIEKVLGNKE</sequence>
<organism evidence="11 12">
    <name type="scientific">Cephalotus follicularis</name>
    <name type="common">Albany pitcher plant</name>
    <dbReference type="NCBI Taxonomy" id="3775"/>
    <lineage>
        <taxon>Eukaryota</taxon>
        <taxon>Viridiplantae</taxon>
        <taxon>Streptophyta</taxon>
        <taxon>Embryophyta</taxon>
        <taxon>Tracheophyta</taxon>
        <taxon>Spermatophyta</taxon>
        <taxon>Magnoliopsida</taxon>
        <taxon>eudicotyledons</taxon>
        <taxon>Gunneridae</taxon>
        <taxon>Pentapetalae</taxon>
        <taxon>rosids</taxon>
        <taxon>fabids</taxon>
        <taxon>Oxalidales</taxon>
        <taxon>Cephalotaceae</taxon>
        <taxon>Cephalotus</taxon>
    </lineage>
</organism>
<dbReference type="PANTHER" id="PTHR43539">
    <property type="entry name" value="FLAVIN-BINDING MONOOXYGENASE-LIKE PROTEIN (AFU_ORTHOLOGUE AFUA_4G09220)"/>
    <property type="match status" value="1"/>
</dbReference>
<comment type="similarity">
    <text evidence="3 10">Belongs to the FMO family.</text>
</comment>
<dbReference type="OrthoDB" id="66881at2759"/>
<proteinExistence type="inferred from homology"/>
<dbReference type="Gene3D" id="3.50.50.60">
    <property type="entry name" value="FAD/NAD(P)-binding domain"/>
    <property type="match status" value="1"/>
</dbReference>
<keyword evidence="12" id="KW-1185">Reference proteome</keyword>
<evidence type="ECO:0000256" key="10">
    <source>
        <dbReference type="RuleBase" id="RU361177"/>
    </source>
</evidence>
<dbReference type="Proteomes" id="UP000187406">
    <property type="component" value="Unassembled WGS sequence"/>
</dbReference>
<dbReference type="EMBL" id="BDDD01000113">
    <property type="protein sequence ID" value="GAV59449.1"/>
    <property type="molecule type" value="Genomic_DNA"/>
</dbReference>
<evidence type="ECO:0000256" key="1">
    <source>
        <dbReference type="ARBA" id="ARBA00001974"/>
    </source>
</evidence>
<dbReference type="Pfam" id="PF00743">
    <property type="entry name" value="FMO-like"/>
    <property type="match status" value="1"/>
</dbReference>
<keyword evidence="4 10" id="KW-0285">Flavoprotein</keyword>
<keyword evidence="8" id="KW-0073">Auxin biosynthesis</keyword>
<dbReference type="PANTHER" id="PTHR43539:SF77">
    <property type="entry name" value="DISULFIDE OXIDOREDUCTASE_MONOOXYGENASE_OXIDOREDUCTASE"/>
    <property type="match status" value="1"/>
</dbReference>
<keyword evidence="7 10" id="KW-0560">Oxidoreductase</keyword>
<evidence type="ECO:0000256" key="8">
    <source>
        <dbReference type="ARBA" id="ARBA00023070"/>
    </source>
</evidence>
<gene>
    <name evidence="11" type="ORF">CFOL_v3_02980</name>
</gene>
<dbReference type="GO" id="GO:0050660">
    <property type="term" value="F:flavin adenine dinucleotide binding"/>
    <property type="evidence" value="ECO:0007669"/>
    <property type="project" value="InterPro"/>
</dbReference>
<evidence type="ECO:0000256" key="4">
    <source>
        <dbReference type="ARBA" id="ARBA00022630"/>
    </source>
</evidence>
<dbReference type="PRINTS" id="PR00469">
    <property type="entry name" value="PNDRDTASEII"/>
</dbReference>
<accession>A0A1Q3AUR0</accession>
<evidence type="ECO:0000256" key="7">
    <source>
        <dbReference type="ARBA" id="ARBA00023002"/>
    </source>
</evidence>
<dbReference type="PRINTS" id="PR00368">
    <property type="entry name" value="FADPNR"/>
</dbReference>
<evidence type="ECO:0000313" key="12">
    <source>
        <dbReference type="Proteomes" id="UP000187406"/>
    </source>
</evidence>
<dbReference type="PIRSF" id="PIRSF000332">
    <property type="entry name" value="FMO"/>
    <property type="match status" value="1"/>
</dbReference>
<keyword evidence="5 10" id="KW-0274">FAD</keyword>
<dbReference type="GO" id="GO:0009851">
    <property type="term" value="P:auxin biosynthetic process"/>
    <property type="evidence" value="ECO:0007669"/>
    <property type="project" value="UniProtKB-KW"/>
</dbReference>
<evidence type="ECO:0000256" key="9">
    <source>
        <dbReference type="ARBA" id="ARBA00047707"/>
    </source>
</evidence>
<evidence type="ECO:0000256" key="2">
    <source>
        <dbReference type="ARBA" id="ARBA00004814"/>
    </source>
</evidence>
<evidence type="ECO:0000313" key="11">
    <source>
        <dbReference type="EMBL" id="GAV59449.1"/>
    </source>
</evidence>
<dbReference type="InterPro" id="IPR020946">
    <property type="entry name" value="Flavin_mOase-like"/>
</dbReference>
<dbReference type="GO" id="GO:0050661">
    <property type="term" value="F:NADP binding"/>
    <property type="evidence" value="ECO:0007669"/>
    <property type="project" value="InterPro"/>
</dbReference>
<keyword evidence="10" id="KW-0503">Monooxygenase</keyword>
<evidence type="ECO:0000256" key="6">
    <source>
        <dbReference type="ARBA" id="ARBA00022857"/>
    </source>
</evidence>
<comment type="caution">
    <text evidence="11">The sequence shown here is derived from an EMBL/GenBank/DDBJ whole genome shotgun (WGS) entry which is preliminary data.</text>
</comment>
<evidence type="ECO:0000256" key="3">
    <source>
        <dbReference type="ARBA" id="ARBA00009183"/>
    </source>
</evidence>
<dbReference type="STRING" id="3775.A0A1Q3AUR0"/>
<evidence type="ECO:0000256" key="5">
    <source>
        <dbReference type="ARBA" id="ARBA00022827"/>
    </source>
</evidence>
<dbReference type="GO" id="GO:0103075">
    <property type="term" value="F:indole-3-pyruvate monooxygenase activity"/>
    <property type="evidence" value="ECO:0007669"/>
    <property type="project" value="UniProtKB-EC"/>
</dbReference>
<name>A0A1Q3AUR0_CEPFO</name>
<protein>
    <recommendedName>
        <fullName evidence="10">Flavin-containing monooxygenase</fullName>
        <ecNumber evidence="10">1.-.-.-</ecNumber>
    </recommendedName>
</protein>
<dbReference type="InterPro" id="IPR036188">
    <property type="entry name" value="FAD/NAD-bd_sf"/>
</dbReference>
<reference evidence="12" key="1">
    <citation type="submission" date="2016-04" db="EMBL/GenBank/DDBJ databases">
        <title>Cephalotus genome sequencing.</title>
        <authorList>
            <person name="Fukushima K."/>
            <person name="Hasebe M."/>
            <person name="Fang X."/>
        </authorList>
    </citation>
    <scope>NUCLEOTIDE SEQUENCE [LARGE SCALE GENOMIC DNA]</scope>
    <source>
        <strain evidence="12">cv. St1</strain>
    </source>
</reference>
<dbReference type="InterPro" id="IPR000960">
    <property type="entry name" value="Flavin_mOase"/>
</dbReference>
<comment type="pathway">
    <text evidence="2">Plant hormone metabolism; auxin biosynthesis.</text>
</comment>
<dbReference type="GO" id="GO:0004499">
    <property type="term" value="F:N,N-dimethylaniline monooxygenase activity"/>
    <property type="evidence" value="ECO:0007669"/>
    <property type="project" value="InterPro"/>
</dbReference>